<evidence type="ECO:0000256" key="6">
    <source>
        <dbReference type="ARBA" id="ARBA00023136"/>
    </source>
</evidence>
<dbReference type="Pfam" id="PF14650">
    <property type="entry name" value="FAM75"/>
    <property type="match status" value="1"/>
</dbReference>
<evidence type="ECO:0000259" key="11">
    <source>
        <dbReference type="Pfam" id="PF14650"/>
    </source>
</evidence>
<feature type="compositionally biased region" description="Pro residues" evidence="9">
    <location>
        <begin position="218"/>
        <end position="232"/>
    </location>
</feature>
<evidence type="ECO:0000256" key="2">
    <source>
        <dbReference type="ARBA" id="ARBA00022692"/>
    </source>
</evidence>
<evidence type="ECO:0000256" key="8">
    <source>
        <dbReference type="ARBA" id="ARBA00037695"/>
    </source>
</evidence>
<feature type="domain" description="SPATA31" evidence="11">
    <location>
        <begin position="420"/>
        <end position="740"/>
    </location>
</feature>
<name>A0ABN9Z704_PIPNA</name>
<evidence type="ECO:0000259" key="12">
    <source>
        <dbReference type="Pfam" id="PF15371"/>
    </source>
</evidence>
<dbReference type="PANTHER" id="PTHR21859">
    <property type="entry name" value="ACROSOME-SPECIFIC PROTEIN"/>
    <property type="match status" value="1"/>
</dbReference>
<evidence type="ECO:0000256" key="5">
    <source>
        <dbReference type="ARBA" id="ARBA00022989"/>
    </source>
</evidence>
<dbReference type="EMBL" id="OY882867">
    <property type="protein sequence ID" value="CAK6434130.1"/>
    <property type="molecule type" value="Genomic_DNA"/>
</dbReference>
<evidence type="ECO:0000256" key="9">
    <source>
        <dbReference type="SAM" id="MobiDB-lite"/>
    </source>
</evidence>
<feature type="compositionally biased region" description="Polar residues" evidence="9">
    <location>
        <begin position="163"/>
        <end position="174"/>
    </location>
</feature>
<feature type="region of interest" description="Disordered" evidence="9">
    <location>
        <begin position="619"/>
        <end position="664"/>
    </location>
</feature>
<comment type="function">
    <text evidence="8">May play a role in spermatogenesis.</text>
</comment>
<feature type="transmembrane region" description="Helical" evidence="10">
    <location>
        <begin position="22"/>
        <end position="44"/>
    </location>
</feature>
<evidence type="ECO:0000313" key="13">
    <source>
        <dbReference type="EMBL" id="CAK6434130.1"/>
    </source>
</evidence>
<keyword evidence="5 10" id="KW-1133">Transmembrane helix</keyword>
<dbReference type="InterPro" id="IPR027970">
    <property type="entry name" value="SPATA31-like"/>
</dbReference>
<dbReference type="InterPro" id="IPR039509">
    <property type="entry name" value="SPATA31"/>
</dbReference>
<accession>A0ABN9Z704</accession>
<evidence type="ECO:0000256" key="7">
    <source>
        <dbReference type="ARBA" id="ARBA00035009"/>
    </source>
</evidence>
<feature type="region of interest" description="Disordered" evidence="9">
    <location>
        <begin position="251"/>
        <end position="273"/>
    </location>
</feature>
<gene>
    <name evidence="13" type="ORF">MPIPNATIZW_LOCUS2436</name>
</gene>
<evidence type="ECO:0000256" key="1">
    <source>
        <dbReference type="ARBA" id="ARBA00004167"/>
    </source>
</evidence>
<comment type="similarity">
    <text evidence="7">Belongs to the SPATA31 family.</text>
</comment>
<evidence type="ECO:0000256" key="3">
    <source>
        <dbReference type="ARBA" id="ARBA00022782"/>
    </source>
</evidence>
<feature type="compositionally biased region" description="Basic residues" evidence="9">
    <location>
        <begin position="57"/>
        <end position="71"/>
    </location>
</feature>
<keyword evidence="4" id="KW-0744">Spermatogenesis</keyword>
<feature type="compositionally biased region" description="Polar residues" evidence="9">
    <location>
        <begin position="251"/>
        <end position="266"/>
    </location>
</feature>
<keyword evidence="14" id="KW-1185">Reference proteome</keyword>
<feature type="region of interest" description="Disordered" evidence="9">
    <location>
        <begin position="49"/>
        <end position="71"/>
    </location>
</feature>
<proteinExistence type="inferred from homology"/>
<dbReference type="Proteomes" id="UP001314169">
    <property type="component" value="Chromosome 10"/>
</dbReference>
<feature type="region of interest" description="Disordered" evidence="9">
    <location>
        <begin position="934"/>
        <end position="953"/>
    </location>
</feature>
<comment type="subcellular location">
    <subcellularLocation>
        <location evidence="1">Membrane</location>
        <topology evidence="1">Single-pass membrane protein</topology>
    </subcellularLocation>
</comment>
<sequence length="1376" mass="150255">MENLLCPLKSAIATWQCSSLRWVIETIFGIVCGALLFLVLVLLLERDQSSPPPREHKNIKKRSVKPRRRSCRKKRGALKACRECLQDLEKARGLINLLGSHLGRPPEQGGFGQRSCKDPSGEVCEAAPAGANGPCGATVEDAAPTMSPSASLAPVTECPSPPASTLSPGPTTCSVPLHSHSPPSASRTPEPFLLLDDLSPQPLALSCSPSLPPDSGAHPPPPTASSASPPPASTLTLPQCDSVALTLGPVPQSSCAHTPRSASPTPAVSGVGHSSGPISALSWWQAATKTLCLSASSQYKSQQERLSHQPARPPVPSPTTRQEHLCHLPPEASFQEGPTDRQTEADEQSLLEIHITKITNVKILKKNEKDTLYPKQMKPNYHLRSLGNTSTSLGAEQDTTTPQPFWIRKDEQEQVHRPLQLCRQLFWGLPSLHSESLEATGWTSKSSSTLQPPPFSFNSISSACPVQLQATVSPLLSHPQPMPPLAFPSPPLLPTVPQLPPPPLAQVQPRCSLPALPPSSPPQIGSCGVSCPTARNETQFLISIEIPHPERPSLQKQVESGWDLSSVVKTSQEVFSVFTSSCPKDSILPENFPINPEPRKQLEPHLQNWHMQHSWELSPKIQEPPKPGQQQSELPDTCQAEDKHESSRPSSHTGESSNDTQNVGLQLRHVTGKISKDLSRGSESYLVTFQRVDSEESESDVMLFRRDSGSDVLRNLDKNLENTLKGHSVSKLGQRSKSLMSVHGRWLDVSHCSAKADTHMETKNLGILKDWEPCMNASHGVLFLDTDVQKVLEAHITKFWVKHRWGLPLKVLKPMHLIKLKRAQTSPIPHSSTCVSGAFSIVKFVEFPGKPSQACPVEKMKTDDSVPTLARSLLAPSRVCEDMQSALGGTPPGVGHGPSKASLTRQEGRPPSQSVSLTWKSKTMEWAEQDSLDLSPGSAMARNDPRGKGRGGVSQEAFNGVAMQVMNLISQSLRAKEVKETMEASVSPALQPELGTNVQTISQNINAYLKSVESPGTSNDSLVPRTSFLQERGEPCLNKEVINELKSKVQVPSKNQPQDSPTHMPLAADKVHHRHSQRVPPGVRPASHVLCGLKTPQRSTQGKQESRIYMQDSWKNQRQMFTSTYKREDIPGKHAEGPEELGTFQAMQMSPSAKASETVDSVERQYPYLGPEKKQGPPESFFRQRMKLFFQGIFPNKKPKGQDALLDYKLNSATVQNEGPGKSISVMGSKIPEAQTLITTVGQILEEKIHQGLGTTALNEHKQEPKTPVCRYVCYSRLPFCEKGGAMSHTACRHQANSNQSCSPRKGQVRHTECLKSNKFNDELLGLSRPTFLASKTCLSSVRSCQHGPKGPGALGHHQHCPRHCLFPVGVLSGRP</sequence>
<feature type="compositionally biased region" description="Polar residues" evidence="9">
    <location>
        <begin position="901"/>
        <end position="921"/>
    </location>
</feature>
<keyword evidence="3" id="KW-0221">Differentiation</keyword>
<dbReference type="PANTHER" id="PTHR21859:SF55">
    <property type="entry name" value="SPERMATOGENESIS-ASSOCIATED PROTEIN 31A1-RELATED"/>
    <property type="match status" value="1"/>
</dbReference>
<dbReference type="Pfam" id="PF15371">
    <property type="entry name" value="DUF4599"/>
    <property type="match status" value="1"/>
</dbReference>
<feature type="region of interest" description="Disordered" evidence="9">
    <location>
        <begin position="144"/>
        <end position="237"/>
    </location>
</feature>
<feature type="compositionally biased region" description="Low complexity" evidence="9">
    <location>
        <begin position="198"/>
        <end position="215"/>
    </location>
</feature>
<keyword evidence="6 10" id="KW-0472">Membrane</keyword>
<organism evidence="13 14">
    <name type="scientific">Pipistrellus nathusii</name>
    <name type="common">Nathusius' pipistrelle</name>
    <dbReference type="NCBI Taxonomy" id="59473"/>
    <lineage>
        <taxon>Eukaryota</taxon>
        <taxon>Metazoa</taxon>
        <taxon>Chordata</taxon>
        <taxon>Craniata</taxon>
        <taxon>Vertebrata</taxon>
        <taxon>Euteleostomi</taxon>
        <taxon>Mammalia</taxon>
        <taxon>Eutheria</taxon>
        <taxon>Laurasiatheria</taxon>
        <taxon>Chiroptera</taxon>
        <taxon>Yangochiroptera</taxon>
        <taxon>Vespertilionidae</taxon>
        <taxon>Pipistrellus</taxon>
    </lineage>
</organism>
<feature type="domain" description="SPATA31-like" evidence="12">
    <location>
        <begin position="68"/>
        <end position="154"/>
    </location>
</feature>
<reference evidence="13" key="1">
    <citation type="submission" date="2023-12" db="EMBL/GenBank/DDBJ databases">
        <authorList>
            <person name="Brown T."/>
        </authorList>
    </citation>
    <scope>NUCLEOTIDE SEQUENCE</scope>
</reference>
<protein>
    <submittedName>
        <fullName evidence="13">Uncharacterized protein</fullName>
    </submittedName>
</protein>
<evidence type="ECO:0000313" key="14">
    <source>
        <dbReference type="Proteomes" id="UP001314169"/>
    </source>
</evidence>
<keyword evidence="2 10" id="KW-0812">Transmembrane</keyword>
<evidence type="ECO:0000256" key="10">
    <source>
        <dbReference type="SAM" id="Phobius"/>
    </source>
</evidence>
<feature type="region of interest" description="Disordered" evidence="9">
    <location>
        <begin position="884"/>
        <end position="922"/>
    </location>
</feature>
<feature type="compositionally biased region" description="Polar residues" evidence="9">
    <location>
        <begin position="648"/>
        <end position="664"/>
    </location>
</feature>
<evidence type="ECO:0000256" key="4">
    <source>
        <dbReference type="ARBA" id="ARBA00022871"/>
    </source>
</evidence>
<feature type="region of interest" description="Disordered" evidence="9">
    <location>
        <begin position="302"/>
        <end position="323"/>
    </location>
</feature>